<feature type="compositionally biased region" description="Acidic residues" evidence="1">
    <location>
        <begin position="942"/>
        <end position="953"/>
    </location>
</feature>
<comment type="caution">
    <text evidence="2">The sequence shown here is derived from an EMBL/GenBank/DDBJ whole genome shotgun (WGS) entry which is preliminary data.</text>
</comment>
<evidence type="ECO:0000313" key="4">
    <source>
        <dbReference type="Proteomes" id="UP001152797"/>
    </source>
</evidence>
<gene>
    <name evidence="2" type="ORF">C1SCF055_LOCUS7584</name>
</gene>
<dbReference type="EMBL" id="CAMXCT020000502">
    <property type="protein sequence ID" value="CAL1133022.1"/>
    <property type="molecule type" value="Genomic_DNA"/>
</dbReference>
<dbReference type="EMBL" id="CAMXCT030000502">
    <property type="protein sequence ID" value="CAL4766959.1"/>
    <property type="molecule type" value="Genomic_DNA"/>
</dbReference>
<feature type="compositionally biased region" description="Basic residues" evidence="1">
    <location>
        <begin position="924"/>
        <end position="938"/>
    </location>
</feature>
<name>A0A9P1BUT4_9DINO</name>
<feature type="region of interest" description="Disordered" evidence="1">
    <location>
        <begin position="878"/>
        <end position="953"/>
    </location>
</feature>
<accession>A0A9P1BUT4</accession>
<evidence type="ECO:0000313" key="2">
    <source>
        <dbReference type="EMBL" id="CAI3979647.1"/>
    </source>
</evidence>
<keyword evidence="4" id="KW-1185">Reference proteome</keyword>
<dbReference type="OrthoDB" id="431815at2759"/>
<feature type="compositionally biased region" description="Low complexity" evidence="1">
    <location>
        <begin position="34"/>
        <end position="44"/>
    </location>
</feature>
<feature type="compositionally biased region" description="Basic and acidic residues" evidence="1">
    <location>
        <begin position="8"/>
        <end position="26"/>
    </location>
</feature>
<evidence type="ECO:0000256" key="1">
    <source>
        <dbReference type="SAM" id="MobiDB-lite"/>
    </source>
</evidence>
<dbReference type="Proteomes" id="UP001152797">
    <property type="component" value="Unassembled WGS sequence"/>
</dbReference>
<proteinExistence type="predicted"/>
<sequence>MKQGKAKASAEAKKKAKDGAQPRDDAQAPSSPTGNNAGQAPAGGAICLPPAGGAGGLTPMAPLSTSNVSEVNLSYYQSVQEDMRKILKCLGPDFANKDALQIAQGNQQGDGGIQEPFNKERVPLQRHGVCQLGDFLWPKNQSKPMFLLKLLEVEAPTDVPERPSALGMLSPEGYAHAALYAAARDLPEHKEEWQIVLRSVPFCFVAGAKNTWIHSWNCRNQLTQEYESLSRSALQQATEISMLKKRMESDVGRTLQPAELVNQLKQFGLKKASSQDDLTTNLVQLATQVYEKMKGPEMLGPILAMEEKFGTKSCFNSLSKLHLLATKPEPNRRVWVMQGIYDWLVRSLLTNDEVTKNTLTGDRNTCGLIPLLELKMLCLEHWLSSMMARANILEKDRAVIRRVLQDHASYRQEMLGSDVSWQGNLARSSLEALQFLEKLVFNKQFDNQLKQHARGHKNVEEVAENEIIKEEWSKVISIRENEVAEQKVRDKMEDQEDGDAPAETALHQMRRAANEFVENSQEYWNSLANTTVRRYVSCMVLPATQGQMQRELTNSCLKDVIVPEGQRSCLTWCDLDYMGENMGVNSQIGLRRLQPLDGNGEIKSLIQATMLARGAQVKSDQGEITVPAPGEIVCFHAASDRPGAISELRKIFRLAAATRGDTIDCEQKDIMVVFQEESVRSRKKRIKGSEAYRCDSYLHLFSGLTLIPGLVPEKRRLHYDGFNTGNVMGWVTCLQPNSLWEATRKDKEKILGPKALKLTTAEQISLNKEQQAVVANDARVESVFSAGRLPTKFHTDLLHSLCCNAVIDLFAGQGEMAQACLDTRTPIVAFCCTEAHAEALEERLTKYVLTKFTEKGHTLHREDAKNMMVGADGLTSVAAGSSDGLTSGHNPDPKAKPKSKKRKKNKDEESEEEESEEEESDDKKKKRKKQTKKKNKKKKSDDSDDSEDEDANW</sequence>
<feature type="region of interest" description="Disordered" evidence="1">
    <location>
        <begin position="1"/>
        <end position="44"/>
    </location>
</feature>
<evidence type="ECO:0000313" key="3">
    <source>
        <dbReference type="EMBL" id="CAL4766959.1"/>
    </source>
</evidence>
<feature type="compositionally biased region" description="Acidic residues" evidence="1">
    <location>
        <begin position="908"/>
        <end position="920"/>
    </location>
</feature>
<dbReference type="EMBL" id="CAMXCT010000502">
    <property type="protein sequence ID" value="CAI3979647.1"/>
    <property type="molecule type" value="Genomic_DNA"/>
</dbReference>
<reference evidence="2" key="1">
    <citation type="submission" date="2022-10" db="EMBL/GenBank/DDBJ databases">
        <authorList>
            <person name="Chen Y."/>
            <person name="Dougan E. K."/>
            <person name="Chan C."/>
            <person name="Rhodes N."/>
            <person name="Thang M."/>
        </authorList>
    </citation>
    <scope>NUCLEOTIDE SEQUENCE</scope>
</reference>
<dbReference type="AlphaFoldDB" id="A0A9P1BUT4"/>
<organism evidence="2">
    <name type="scientific">Cladocopium goreaui</name>
    <dbReference type="NCBI Taxonomy" id="2562237"/>
    <lineage>
        <taxon>Eukaryota</taxon>
        <taxon>Sar</taxon>
        <taxon>Alveolata</taxon>
        <taxon>Dinophyceae</taxon>
        <taxon>Suessiales</taxon>
        <taxon>Symbiodiniaceae</taxon>
        <taxon>Cladocopium</taxon>
    </lineage>
</organism>
<reference evidence="3 4" key="2">
    <citation type="submission" date="2024-05" db="EMBL/GenBank/DDBJ databases">
        <authorList>
            <person name="Chen Y."/>
            <person name="Shah S."/>
            <person name="Dougan E. K."/>
            <person name="Thang M."/>
            <person name="Chan C."/>
        </authorList>
    </citation>
    <scope>NUCLEOTIDE SEQUENCE [LARGE SCALE GENOMIC DNA]</scope>
</reference>
<protein>
    <submittedName>
        <fullName evidence="2">Uncharacterized protein</fullName>
    </submittedName>
</protein>